<dbReference type="GO" id="GO:0016020">
    <property type="term" value="C:membrane"/>
    <property type="evidence" value="ECO:0007669"/>
    <property type="project" value="UniProtKB-SubCell"/>
</dbReference>
<comment type="subcellular location">
    <subcellularLocation>
        <location evidence="1">Membrane</location>
        <topology evidence="1">Multi-pass membrane protein</topology>
    </subcellularLocation>
</comment>
<dbReference type="Proteomes" id="UP001152888">
    <property type="component" value="Unassembled WGS sequence"/>
</dbReference>
<keyword evidence="2 5" id="KW-0812">Transmembrane</keyword>
<name>A0A9P0L187_ACAOB</name>
<dbReference type="PANTHER" id="PTHR13531">
    <property type="entry name" value="GEO07735P1-RELATED-RELATED"/>
    <property type="match status" value="1"/>
</dbReference>
<dbReference type="InterPro" id="IPR019184">
    <property type="entry name" value="Uncharacterised_TM-17"/>
</dbReference>
<protein>
    <recommendedName>
        <fullName evidence="8">Transmembrane protein 216</fullName>
    </recommendedName>
</protein>
<evidence type="ECO:0000256" key="4">
    <source>
        <dbReference type="ARBA" id="ARBA00023136"/>
    </source>
</evidence>
<comment type="caution">
    <text evidence="6">The sequence shown here is derived from an EMBL/GenBank/DDBJ whole genome shotgun (WGS) entry which is preliminary data.</text>
</comment>
<organism evidence="6 7">
    <name type="scientific">Acanthoscelides obtectus</name>
    <name type="common">Bean weevil</name>
    <name type="synonym">Bruchus obtectus</name>
    <dbReference type="NCBI Taxonomy" id="200917"/>
    <lineage>
        <taxon>Eukaryota</taxon>
        <taxon>Metazoa</taxon>
        <taxon>Ecdysozoa</taxon>
        <taxon>Arthropoda</taxon>
        <taxon>Hexapoda</taxon>
        <taxon>Insecta</taxon>
        <taxon>Pterygota</taxon>
        <taxon>Neoptera</taxon>
        <taxon>Endopterygota</taxon>
        <taxon>Coleoptera</taxon>
        <taxon>Polyphaga</taxon>
        <taxon>Cucujiformia</taxon>
        <taxon>Chrysomeloidea</taxon>
        <taxon>Chrysomelidae</taxon>
        <taxon>Bruchinae</taxon>
        <taxon>Bruchini</taxon>
        <taxon>Acanthoscelides</taxon>
    </lineage>
</organism>
<dbReference type="GO" id="GO:0035869">
    <property type="term" value="C:ciliary transition zone"/>
    <property type="evidence" value="ECO:0007669"/>
    <property type="project" value="TreeGrafter"/>
</dbReference>
<dbReference type="EMBL" id="CAKOFQ010006988">
    <property type="protein sequence ID" value="CAH1985918.1"/>
    <property type="molecule type" value="Genomic_DNA"/>
</dbReference>
<evidence type="ECO:0008006" key="8">
    <source>
        <dbReference type="Google" id="ProtNLM"/>
    </source>
</evidence>
<keyword evidence="4 5" id="KW-0472">Membrane</keyword>
<evidence type="ECO:0000256" key="2">
    <source>
        <dbReference type="ARBA" id="ARBA00022692"/>
    </source>
</evidence>
<reference evidence="6" key="1">
    <citation type="submission" date="2022-03" db="EMBL/GenBank/DDBJ databases">
        <authorList>
            <person name="Sayadi A."/>
        </authorList>
    </citation>
    <scope>NUCLEOTIDE SEQUENCE</scope>
</reference>
<accession>A0A9P0L187</accession>
<feature type="transmembrane region" description="Helical" evidence="5">
    <location>
        <begin position="15"/>
        <end position="34"/>
    </location>
</feature>
<evidence type="ECO:0000256" key="3">
    <source>
        <dbReference type="ARBA" id="ARBA00022989"/>
    </source>
</evidence>
<dbReference type="OrthoDB" id="262535at2759"/>
<dbReference type="Pfam" id="PF09799">
    <property type="entry name" value="Transmemb_17"/>
    <property type="match status" value="1"/>
</dbReference>
<dbReference type="PANTHER" id="PTHR13531:SF0">
    <property type="entry name" value="GEO07735P1-RELATED"/>
    <property type="match status" value="1"/>
</dbReference>
<evidence type="ECO:0000256" key="1">
    <source>
        <dbReference type="ARBA" id="ARBA00004141"/>
    </source>
</evidence>
<proteinExistence type="predicted"/>
<dbReference type="AlphaFoldDB" id="A0A9P0L187"/>
<sequence>MNVSLTFEVLLYLNSYYFGLFAVCELGMNAVKYINFGSIQHYSTDFGVLLGVCFIEILRVILASRGNLTEKSKHNNHRAQLNEWPVIVALLLTIPSLLGVVYLMVWQSEVLRFEYIICALQLGFCTAEIVTGVLCLFSCCQSPEYY</sequence>
<evidence type="ECO:0000313" key="7">
    <source>
        <dbReference type="Proteomes" id="UP001152888"/>
    </source>
</evidence>
<keyword evidence="3 5" id="KW-1133">Transmembrane helix</keyword>
<evidence type="ECO:0000256" key="5">
    <source>
        <dbReference type="SAM" id="Phobius"/>
    </source>
</evidence>
<keyword evidence="7" id="KW-1185">Reference proteome</keyword>
<feature type="transmembrane region" description="Helical" evidence="5">
    <location>
        <begin position="46"/>
        <end position="64"/>
    </location>
</feature>
<feature type="transmembrane region" description="Helical" evidence="5">
    <location>
        <begin position="84"/>
        <end position="105"/>
    </location>
</feature>
<dbReference type="GO" id="GO:1905515">
    <property type="term" value="P:non-motile cilium assembly"/>
    <property type="evidence" value="ECO:0007669"/>
    <property type="project" value="TreeGrafter"/>
</dbReference>
<gene>
    <name evidence="6" type="ORF">ACAOBT_LOCUS16949</name>
</gene>
<evidence type="ECO:0000313" key="6">
    <source>
        <dbReference type="EMBL" id="CAH1985918.1"/>
    </source>
</evidence>